<gene>
    <name evidence="1" type="primary">cpo_1</name>
    <name evidence="1" type="ORF">MgSA37_00590</name>
</gene>
<dbReference type="Pfam" id="PF00561">
    <property type="entry name" value="Abhydrolase_1"/>
    <property type="match status" value="1"/>
</dbReference>
<dbReference type="GO" id="GO:0046503">
    <property type="term" value="P:glycerolipid catabolic process"/>
    <property type="evidence" value="ECO:0007669"/>
    <property type="project" value="TreeGrafter"/>
</dbReference>
<dbReference type="Proteomes" id="UP000218263">
    <property type="component" value="Chromosome"/>
</dbReference>
<proteinExistence type="predicted"/>
<dbReference type="Gene3D" id="3.40.50.1820">
    <property type="entry name" value="alpha/beta hydrolase"/>
    <property type="match status" value="1"/>
</dbReference>
<sequence>MATIQVAGYAPVNGIKMYYEVWGESGMPLVLIHGGGSTIETSFGNILPYFAAYGKVIAVELQAHGRTSDRNVPESFEQDADDVAGLLNYLKIAKANFFGFSNGGTTSLQIAIRHPELVNKIINLAGAYKRDGFIPGFFEGFKNVTLAHMPLPLRTAFLKVRPDQNALQNMFEKDVARMVKFKDIADDLMRAIKAKVLIMTGDQDVMPCEHAVKMSQLIPGARLAILPGAHGACIGEAGTVKAGSRQPEITAILVEEFLKE</sequence>
<dbReference type="PANTHER" id="PTHR43433:SF5">
    <property type="entry name" value="AB HYDROLASE-1 DOMAIN-CONTAINING PROTEIN"/>
    <property type="match status" value="1"/>
</dbReference>
<dbReference type="EMBL" id="AP017313">
    <property type="protein sequence ID" value="BAU52429.1"/>
    <property type="molecule type" value="Genomic_DNA"/>
</dbReference>
<dbReference type="GO" id="GO:0016691">
    <property type="term" value="F:chloride peroxidase activity"/>
    <property type="evidence" value="ECO:0007669"/>
    <property type="project" value="UniProtKB-EC"/>
</dbReference>
<dbReference type="PANTHER" id="PTHR43433">
    <property type="entry name" value="HYDROLASE, ALPHA/BETA FOLD FAMILY PROTEIN"/>
    <property type="match status" value="1"/>
</dbReference>
<dbReference type="EC" id="1.11.1.10" evidence="1"/>
<keyword evidence="1" id="KW-0575">Peroxidase</keyword>
<dbReference type="InterPro" id="IPR050471">
    <property type="entry name" value="AB_hydrolase"/>
</dbReference>
<organism evidence="1 2">
    <name type="scientific">Mucilaginibacter gotjawali</name>
    <dbReference type="NCBI Taxonomy" id="1550579"/>
    <lineage>
        <taxon>Bacteria</taxon>
        <taxon>Pseudomonadati</taxon>
        <taxon>Bacteroidota</taxon>
        <taxon>Sphingobacteriia</taxon>
        <taxon>Sphingobacteriales</taxon>
        <taxon>Sphingobacteriaceae</taxon>
        <taxon>Mucilaginibacter</taxon>
    </lineage>
</organism>
<keyword evidence="2" id="KW-1185">Reference proteome</keyword>
<dbReference type="InterPro" id="IPR000073">
    <property type="entry name" value="AB_hydrolase_1"/>
</dbReference>
<dbReference type="AlphaFoldDB" id="A0A110B0Y1"/>
<dbReference type="KEGG" id="mgot:MgSA37_00590"/>
<keyword evidence="1" id="KW-0560">Oxidoreductase</keyword>
<name>A0A110B0Y1_9SPHI</name>
<accession>A0A110B0Y1</accession>
<dbReference type="InterPro" id="IPR029058">
    <property type="entry name" value="AB_hydrolase_fold"/>
</dbReference>
<protein>
    <submittedName>
        <fullName evidence="1">Non-heme chloroperoxidase</fullName>
        <ecNumber evidence="1">1.11.1.10</ecNumber>
    </submittedName>
</protein>
<reference evidence="1 2" key="1">
    <citation type="submission" date="2015-12" db="EMBL/GenBank/DDBJ databases">
        <title>Genome sequence of Mucilaginibacter gotjawali.</title>
        <authorList>
            <person name="Lee J.S."/>
            <person name="Lee K.C."/>
            <person name="Kim K.K."/>
            <person name="Lee B.W."/>
        </authorList>
    </citation>
    <scope>NUCLEOTIDE SEQUENCE [LARGE SCALE GENOMIC DNA]</scope>
    <source>
        <strain evidence="1 2">SA3-7</strain>
    </source>
</reference>
<dbReference type="SUPFAM" id="SSF53474">
    <property type="entry name" value="alpha/beta-Hydrolases"/>
    <property type="match status" value="1"/>
</dbReference>
<dbReference type="GO" id="GO:0004806">
    <property type="term" value="F:triacylglycerol lipase activity"/>
    <property type="evidence" value="ECO:0007669"/>
    <property type="project" value="TreeGrafter"/>
</dbReference>
<dbReference type="RefSeq" id="WP_096349757.1">
    <property type="nucleotide sequence ID" value="NZ_AP017313.1"/>
</dbReference>
<dbReference type="OrthoDB" id="2247630at2"/>
<evidence type="ECO:0000313" key="1">
    <source>
        <dbReference type="EMBL" id="BAU52429.1"/>
    </source>
</evidence>
<evidence type="ECO:0000313" key="2">
    <source>
        <dbReference type="Proteomes" id="UP000218263"/>
    </source>
</evidence>